<dbReference type="EMBL" id="BMYK01000010">
    <property type="protein sequence ID" value="GHC88162.1"/>
    <property type="molecule type" value="Genomic_DNA"/>
</dbReference>
<accession>A0ABQ3G4R4</accession>
<reference evidence="2" key="1">
    <citation type="journal article" date="2019" name="Int. J. Syst. Evol. Microbiol.">
        <title>The Global Catalogue of Microorganisms (GCM) 10K type strain sequencing project: providing services to taxonomists for standard genome sequencing and annotation.</title>
        <authorList>
            <consortium name="The Broad Institute Genomics Platform"/>
            <consortium name="The Broad Institute Genome Sequencing Center for Infectious Disease"/>
            <person name="Wu L."/>
            <person name="Ma J."/>
        </authorList>
    </citation>
    <scope>NUCLEOTIDE SEQUENCE [LARGE SCALE GENOMIC DNA]</scope>
    <source>
        <strain evidence="2">KCTC 23314</strain>
    </source>
</reference>
<gene>
    <name evidence="1" type="ORF">GCM10007320_35060</name>
</gene>
<sequence length="133" mass="13759">MRVAKSRWATAADRLAAVLQLPADSGIAALGLLFVNVSIGGAPSSLAAPPLTAIASAPSAAGVALLKSGPHSSGRGSVHVALVVSIPRGMRRLRGSPVSVKTDLPDANEQMRHLWRACRVGRLRLTGADRNCH</sequence>
<evidence type="ECO:0000313" key="1">
    <source>
        <dbReference type="EMBL" id="GHC88162.1"/>
    </source>
</evidence>
<proteinExistence type="predicted"/>
<organism evidence="1 2">
    <name type="scientific">Pseudorhodoferax aquiterrae</name>
    <dbReference type="NCBI Taxonomy" id="747304"/>
    <lineage>
        <taxon>Bacteria</taxon>
        <taxon>Pseudomonadati</taxon>
        <taxon>Pseudomonadota</taxon>
        <taxon>Betaproteobacteria</taxon>
        <taxon>Burkholderiales</taxon>
        <taxon>Comamonadaceae</taxon>
    </lineage>
</organism>
<dbReference type="Proteomes" id="UP000626210">
    <property type="component" value="Unassembled WGS sequence"/>
</dbReference>
<keyword evidence="2" id="KW-1185">Reference proteome</keyword>
<evidence type="ECO:0000313" key="2">
    <source>
        <dbReference type="Proteomes" id="UP000626210"/>
    </source>
</evidence>
<protein>
    <submittedName>
        <fullName evidence="1">Uncharacterized protein</fullName>
    </submittedName>
</protein>
<name>A0ABQ3G4R4_9BURK</name>
<comment type="caution">
    <text evidence="1">The sequence shown here is derived from an EMBL/GenBank/DDBJ whole genome shotgun (WGS) entry which is preliminary data.</text>
</comment>